<keyword evidence="3" id="KW-1185">Reference proteome</keyword>
<dbReference type="GO" id="GO:0006203">
    <property type="term" value="P:dGTP catabolic process"/>
    <property type="evidence" value="ECO:0007669"/>
    <property type="project" value="TreeGrafter"/>
</dbReference>
<dbReference type="Proteomes" id="UP000051386">
    <property type="component" value="Unassembled WGS sequence"/>
</dbReference>
<name>A0A0R0D6S9_9GAMM</name>
<dbReference type="CDD" id="cd11529">
    <property type="entry name" value="NTP-PPase_MazG_Cterm"/>
    <property type="match status" value="1"/>
</dbReference>
<proteinExistence type="predicted"/>
<dbReference type="CDD" id="cd11528">
    <property type="entry name" value="NTP-PPase_MazG_Nterm"/>
    <property type="match status" value="1"/>
</dbReference>
<dbReference type="AlphaFoldDB" id="A0A0R0D6S9"/>
<comment type="caution">
    <text evidence="2">The sequence shown here is derived from an EMBL/GenBank/DDBJ whole genome shotgun (WGS) entry which is preliminary data.</text>
</comment>
<dbReference type="InterPro" id="IPR048015">
    <property type="entry name" value="NTP-PPase_MazG-like_N"/>
</dbReference>
<dbReference type="Gene3D" id="1.10.287.1080">
    <property type="entry name" value="MazG-like"/>
    <property type="match status" value="2"/>
</dbReference>
<dbReference type="PANTHER" id="PTHR30522:SF0">
    <property type="entry name" value="NUCLEOSIDE TRIPHOSPHATE PYROPHOSPHOHYDROLASE"/>
    <property type="match status" value="1"/>
</dbReference>
<keyword evidence="2" id="KW-0378">Hydrolase</keyword>
<protein>
    <submittedName>
        <fullName evidence="2">Nucleoside triphosphate hydrolase</fullName>
    </submittedName>
</protein>
<dbReference type="GO" id="GO:0006950">
    <property type="term" value="P:response to stress"/>
    <property type="evidence" value="ECO:0007669"/>
    <property type="project" value="UniProtKB-ARBA"/>
</dbReference>
<dbReference type="EMBL" id="LDJK01000032">
    <property type="protein sequence ID" value="KRG74058.1"/>
    <property type="molecule type" value="Genomic_DNA"/>
</dbReference>
<dbReference type="GO" id="GO:0046081">
    <property type="term" value="P:dUTP catabolic process"/>
    <property type="evidence" value="ECO:0007669"/>
    <property type="project" value="TreeGrafter"/>
</dbReference>
<reference evidence="2 3" key="1">
    <citation type="submission" date="2015-05" db="EMBL/GenBank/DDBJ databases">
        <title>Genome sequencing and analysis of members of genus Stenotrophomonas.</title>
        <authorList>
            <person name="Patil P.P."/>
            <person name="Midha S."/>
            <person name="Patil P.B."/>
        </authorList>
    </citation>
    <scope>NUCLEOTIDE SEQUENCE [LARGE SCALE GENOMIC DNA]</scope>
    <source>
        <strain evidence="2 3">DSM 21508</strain>
    </source>
</reference>
<sequence>MSTSDAATELGRLLAIMARLRDPQGGCPWDLEQDFSSIAPYTIEEAYEVADAIDRGDLDDLCDELGDLLLQVVFHAQMAQEQGAFAFADVARSINDKMVRRHPHIFADASAGDAAEVLRNWDAIKREERAAKGETDASALAGISRGLPEWQRAMKLQSRAAKVGFDWPGPLPVLDKAAEELQELREEFERGDVAANKARLQEELGDLLFVCANLARHAELDLGAALRGANHKFERRFRAMEARAGEHGTRLAELDLDAQEALWQHAKAAESAS</sequence>
<dbReference type="NCBIfam" id="TIGR00444">
    <property type="entry name" value="mazG"/>
    <property type="match status" value="1"/>
</dbReference>
<dbReference type="GO" id="GO:0046052">
    <property type="term" value="P:UTP catabolic process"/>
    <property type="evidence" value="ECO:0007669"/>
    <property type="project" value="TreeGrafter"/>
</dbReference>
<feature type="domain" description="NTP pyrophosphohydrolase MazG-like" evidence="1">
    <location>
        <begin position="176"/>
        <end position="236"/>
    </location>
</feature>
<organism evidence="2 3">
    <name type="scientific">Stenotrophomonas chelatiphaga</name>
    <dbReference type="NCBI Taxonomy" id="517011"/>
    <lineage>
        <taxon>Bacteria</taxon>
        <taxon>Pseudomonadati</taxon>
        <taxon>Pseudomonadota</taxon>
        <taxon>Gammaproteobacteria</taxon>
        <taxon>Lysobacterales</taxon>
        <taxon>Lysobacteraceae</taxon>
        <taxon>Stenotrophomonas</taxon>
    </lineage>
</organism>
<dbReference type="GO" id="GO:0047429">
    <property type="term" value="F:nucleoside triphosphate diphosphatase activity"/>
    <property type="evidence" value="ECO:0007669"/>
    <property type="project" value="InterPro"/>
</dbReference>
<feature type="domain" description="NTP pyrophosphohydrolase MazG-like" evidence="1">
    <location>
        <begin position="33"/>
        <end position="106"/>
    </location>
</feature>
<dbReference type="SUPFAM" id="SSF101386">
    <property type="entry name" value="all-alpha NTP pyrophosphatases"/>
    <property type="match status" value="2"/>
</dbReference>
<dbReference type="RefSeq" id="WP_057508176.1">
    <property type="nucleotide sequence ID" value="NZ_LDJK01000032.1"/>
</dbReference>
<evidence type="ECO:0000313" key="2">
    <source>
        <dbReference type="EMBL" id="KRG74058.1"/>
    </source>
</evidence>
<dbReference type="GO" id="GO:0046047">
    <property type="term" value="P:TTP catabolic process"/>
    <property type="evidence" value="ECO:0007669"/>
    <property type="project" value="TreeGrafter"/>
</dbReference>
<dbReference type="NCBIfam" id="NF007113">
    <property type="entry name" value="PRK09562.1"/>
    <property type="match status" value="1"/>
</dbReference>
<dbReference type="GO" id="GO:0046061">
    <property type="term" value="P:dATP catabolic process"/>
    <property type="evidence" value="ECO:0007669"/>
    <property type="project" value="TreeGrafter"/>
</dbReference>
<dbReference type="InterPro" id="IPR011551">
    <property type="entry name" value="NTP_PyrPHydrolase_MazG"/>
</dbReference>
<dbReference type="Pfam" id="PF03819">
    <property type="entry name" value="MazG"/>
    <property type="match status" value="2"/>
</dbReference>
<dbReference type="InterPro" id="IPR048011">
    <property type="entry name" value="NTP-PPase_MazG-like_C"/>
</dbReference>
<evidence type="ECO:0000259" key="1">
    <source>
        <dbReference type="Pfam" id="PF03819"/>
    </source>
</evidence>
<dbReference type="InterPro" id="IPR004518">
    <property type="entry name" value="MazG-like_dom"/>
</dbReference>
<dbReference type="FunFam" id="1.10.287.1080:FF:000001">
    <property type="entry name" value="Nucleoside triphosphate pyrophosphohydrolase"/>
    <property type="match status" value="1"/>
</dbReference>
<gene>
    <name evidence="2" type="ORF">ABB28_08290</name>
</gene>
<dbReference type="PATRIC" id="fig|517011.3.peg.1322"/>
<evidence type="ECO:0000313" key="3">
    <source>
        <dbReference type="Proteomes" id="UP000051386"/>
    </source>
</evidence>
<accession>A0A0R0D6S9</accession>
<dbReference type="PANTHER" id="PTHR30522">
    <property type="entry name" value="NUCLEOSIDE TRIPHOSPHATE PYROPHOSPHOHYDROLASE"/>
    <property type="match status" value="1"/>
</dbReference>
<dbReference type="GO" id="GO:0046076">
    <property type="term" value="P:dTTP catabolic process"/>
    <property type="evidence" value="ECO:0007669"/>
    <property type="project" value="TreeGrafter"/>
</dbReference>